<dbReference type="InterPro" id="IPR000873">
    <property type="entry name" value="AMP-dep_synth/lig_dom"/>
</dbReference>
<gene>
    <name evidence="5" type="ORF">NDI56_02005</name>
</gene>
<evidence type="ECO:0000313" key="6">
    <source>
        <dbReference type="Proteomes" id="UP001259659"/>
    </source>
</evidence>
<dbReference type="CDD" id="cd05907">
    <property type="entry name" value="VL_LC_FACS_like"/>
    <property type="match status" value="1"/>
</dbReference>
<name>A0ABU2F7G8_9EURY</name>
<keyword evidence="6" id="KW-1185">Reference proteome</keyword>
<keyword evidence="5" id="KW-0436">Ligase</keyword>
<proteinExistence type="predicted"/>
<evidence type="ECO:0000313" key="5">
    <source>
        <dbReference type="EMBL" id="MDS0258179.1"/>
    </source>
</evidence>
<dbReference type="Pfam" id="PF00501">
    <property type="entry name" value="AMP-binding"/>
    <property type="match status" value="1"/>
</dbReference>
<dbReference type="PROSITE" id="PS00455">
    <property type="entry name" value="AMP_BINDING"/>
    <property type="match status" value="1"/>
</dbReference>
<comment type="caution">
    <text evidence="5">The sequence shown here is derived from an EMBL/GenBank/DDBJ whole genome shotgun (WGS) entry which is preliminary data.</text>
</comment>
<protein>
    <submittedName>
        <fullName evidence="5">Long-chain fatty acid--CoA ligase</fullName>
    </submittedName>
</protein>
<reference evidence="5 6" key="1">
    <citation type="submission" date="2022-06" db="EMBL/GenBank/DDBJ databases">
        <title>Haloarcula sp. a new haloarchaeum isolate from saline soil.</title>
        <authorList>
            <person name="Strakova D."/>
            <person name="Galisteo C."/>
            <person name="Sanchez-Porro C."/>
            <person name="Ventosa A."/>
        </authorList>
    </citation>
    <scope>NUCLEOTIDE SEQUENCE [LARGE SCALE GENOMIC DNA]</scope>
    <source>
        <strain evidence="5 6">S1CR25-12</strain>
    </source>
</reference>
<sequence length="653" mass="72256">MGATPGWFETEAEYTDEVVGTDTLGELFAATARRNADRDAQQYKGGVYDRSLTDDVVPAPPDGEYGTISYERMHELVKYLAAGFRDLGVAADTRVGLFASTRMEWALSDFAVLSAGGVVTTVYTDSSTGQVRHLLDDPGAEVAVVGTGDQLERVLAVADELALSTIVTMDDCAPDRADVVTLADVYERGQAVFEESAYQSWLADRQPGDLASVIYTSGTTGKPKGVRLTHRNFRANVNQTRRRLGPRPDKSPELPVVSAGMRSIAFLPLAHVFERLAGHFFMYASGVTVGYAESPETLTGDLLALRPQMGASVPRVYERIFRRMREQAGDSPVTERLFEWSLDVARRYARTEDAGPVLSLQHRLADRLVYSTVREGLGGEVEFMVSGGGSLSKSLCETFIGMGIDIVEGYGLTETAPVIAINPPEDLRPGTLGYPVTELDYHIDTHVVDDTEFDDVTGRLGELLVDGPNVTEGYWNDPGETDRGFVERDGRRWFRTGDIVELTDDGFLVYHDRLKQLIVLSTGKNVAPQPIEDLFATVDRVNQVMVVGDDRKFVGALVVPDFEEIERLAARAGVDLPEDPYARCDHEQVREWVRAAIEDANAELERTERIKAFELVPEEWTTDNDLLTPSMKKKRRNIQEAFESKVDAIYDET</sequence>
<dbReference type="Proteomes" id="UP001259659">
    <property type="component" value="Unassembled WGS sequence"/>
</dbReference>
<dbReference type="InterPro" id="IPR042099">
    <property type="entry name" value="ANL_N_sf"/>
</dbReference>
<dbReference type="SUPFAM" id="SSF56801">
    <property type="entry name" value="Acetyl-CoA synthetase-like"/>
    <property type="match status" value="1"/>
</dbReference>
<dbReference type="Gene3D" id="3.40.50.12780">
    <property type="entry name" value="N-terminal domain of ligase-like"/>
    <property type="match status" value="1"/>
</dbReference>
<organism evidence="5 6">
    <name type="scientific">Haloarcula saliterrae</name>
    <dbReference type="NCBI Taxonomy" id="2950534"/>
    <lineage>
        <taxon>Archaea</taxon>
        <taxon>Methanobacteriati</taxon>
        <taxon>Methanobacteriota</taxon>
        <taxon>Stenosarchaea group</taxon>
        <taxon>Halobacteria</taxon>
        <taxon>Halobacteriales</taxon>
        <taxon>Haloarculaceae</taxon>
        <taxon>Haloarcula</taxon>
    </lineage>
</organism>
<evidence type="ECO:0000256" key="1">
    <source>
        <dbReference type="ARBA" id="ARBA00022741"/>
    </source>
</evidence>
<dbReference type="PANTHER" id="PTHR43272">
    <property type="entry name" value="LONG-CHAIN-FATTY-ACID--COA LIGASE"/>
    <property type="match status" value="1"/>
</dbReference>
<dbReference type="Gene3D" id="3.30.300.30">
    <property type="match status" value="1"/>
</dbReference>
<dbReference type="InterPro" id="IPR020845">
    <property type="entry name" value="AMP-binding_CS"/>
</dbReference>
<keyword evidence="2" id="KW-0067">ATP-binding</keyword>
<dbReference type="Pfam" id="PF23562">
    <property type="entry name" value="AMP-binding_C_3"/>
    <property type="match status" value="1"/>
</dbReference>
<evidence type="ECO:0000256" key="3">
    <source>
        <dbReference type="ARBA" id="ARBA00024484"/>
    </source>
</evidence>
<keyword evidence="1" id="KW-0547">Nucleotide-binding</keyword>
<dbReference type="PANTHER" id="PTHR43272:SF33">
    <property type="entry name" value="AMP-BINDING DOMAIN-CONTAINING PROTEIN-RELATED"/>
    <property type="match status" value="1"/>
</dbReference>
<evidence type="ECO:0000259" key="4">
    <source>
        <dbReference type="Pfam" id="PF00501"/>
    </source>
</evidence>
<dbReference type="InterPro" id="IPR045851">
    <property type="entry name" value="AMP-bd_C_sf"/>
</dbReference>
<dbReference type="GO" id="GO:0016874">
    <property type="term" value="F:ligase activity"/>
    <property type="evidence" value="ECO:0007669"/>
    <property type="project" value="UniProtKB-KW"/>
</dbReference>
<feature type="domain" description="AMP-dependent synthetase/ligase" evidence="4">
    <location>
        <begin position="57"/>
        <end position="475"/>
    </location>
</feature>
<comment type="catalytic activity">
    <reaction evidence="3">
        <text>a long-chain fatty acid + ATP + CoA = a long-chain fatty acyl-CoA + AMP + diphosphate</text>
        <dbReference type="Rhea" id="RHEA:15421"/>
        <dbReference type="ChEBI" id="CHEBI:30616"/>
        <dbReference type="ChEBI" id="CHEBI:33019"/>
        <dbReference type="ChEBI" id="CHEBI:57287"/>
        <dbReference type="ChEBI" id="CHEBI:57560"/>
        <dbReference type="ChEBI" id="CHEBI:83139"/>
        <dbReference type="ChEBI" id="CHEBI:456215"/>
        <dbReference type="EC" id="6.2.1.3"/>
    </reaction>
    <physiologicalReaction direction="left-to-right" evidence="3">
        <dbReference type="Rhea" id="RHEA:15422"/>
    </physiologicalReaction>
</comment>
<dbReference type="RefSeq" id="WP_310917738.1">
    <property type="nucleotide sequence ID" value="NZ_JAMQON010000001.1"/>
</dbReference>
<evidence type="ECO:0000256" key="2">
    <source>
        <dbReference type="ARBA" id="ARBA00022840"/>
    </source>
</evidence>
<accession>A0ABU2F7G8</accession>
<dbReference type="EMBL" id="JAMQON010000001">
    <property type="protein sequence ID" value="MDS0258179.1"/>
    <property type="molecule type" value="Genomic_DNA"/>
</dbReference>